<dbReference type="Gene3D" id="1.10.10.2910">
    <property type="match status" value="1"/>
</dbReference>
<dbReference type="Pfam" id="PF06114">
    <property type="entry name" value="Peptidase_M78"/>
    <property type="match status" value="1"/>
</dbReference>
<reference evidence="3" key="1">
    <citation type="submission" date="2019-11" db="EMBL/GenBank/DDBJ databases">
        <authorList>
            <person name="Feng L."/>
        </authorList>
    </citation>
    <scope>NUCLEOTIDE SEQUENCE</scope>
    <source>
        <strain evidence="3">CnexileLFYP112</strain>
    </source>
</reference>
<dbReference type="AlphaFoldDB" id="A0A6N2VTX7"/>
<organism evidence="3">
    <name type="scientific">[Clostridium] nexile</name>
    <dbReference type="NCBI Taxonomy" id="29361"/>
    <lineage>
        <taxon>Bacteria</taxon>
        <taxon>Bacillati</taxon>
        <taxon>Bacillota</taxon>
        <taxon>Clostridia</taxon>
        <taxon>Lachnospirales</taxon>
        <taxon>Lachnospiraceae</taxon>
        <taxon>Tyzzerella</taxon>
    </lineage>
</organism>
<sequence length="476" mass="55801">MAYIKKPSNRQKQEWEKKAKENENAAYEMIKGIAEGYKKNPEQLVEYFQFASKFYKYSPNNVALIYAQNEGATFVQSYKEWKDMGTPVKRGATGLKILVPVKVTYLKIGENQIVQLSKATNEQRELYKNGKLESFQKDYYKIGNVFDISQTEFPKEKYPEMFSMGYSSDLHKKITNGLIRFSEKEIGCPVTYEDLSSIAIRGFYNREEHRIALNHLMADTMNLSTMSHELGHALLHNHKTEKSISQIEFEEDAISIMLQKQYGIELTDARKSHLASSFKDYMKECEEKIETENLKKDIDQMIQESFREIFMIYRENFPQIQKYIDEELNADLKKIFLINGIPEGQFQKWMQEGALLRKENNQYIFQKENARLTLVENQFLEDIPSENAYWNQGNSELFITQNKFEFLRNIENDKAVLLIENEADFQECLDLVKENSFQKISFGAVHQAMEEKFRKEILTGVNPIGQNFTKEKSLEF</sequence>
<gene>
    <name evidence="3" type="ORF">CNLFYP112_00550</name>
</gene>
<dbReference type="InterPro" id="IPR013610">
    <property type="entry name" value="ArdC_N"/>
</dbReference>
<feature type="domain" description="IrrE N-terminal-like" evidence="1">
    <location>
        <begin position="184"/>
        <end position="255"/>
    </location>
</feature>
<evidence type="ECO:0000313" key="3">
    <source>
        <dbReference type="EMBL" id="VYT33147.1"/>
    </source>
</evidence>
<name>A0A6N2VTX7_9FIRM</name>
<dbReference type="InterPro" id="IPR010359">
    <property type="entry name" value="IrrE_HExxH"/>
</dbReference>
<evidence type="ECO:0000259" key="2">
    <source>
        <dbReference type="Pfam" id="PF08401"/>
    </source>
</evidence>
<accession>A0A6N2VTX7</accession>
<dbReference type="Pfam" id="PF08401">
    <property type="entry name" value="ArdcN"/>
    <property type="match status" value="1"/>
</dbReference>
<dbReference type="GO" id="GO:0003697">
    <property type="term" value="F:single-stranded DNA binding"/>
    <property type="evidence" value="ECO:0007669"/>
    <property type="project" value="InterPro"/>
</dbReference>
<evidence type="ECO:0008006" key="4">
    <source>
        <dbReference type="Google" id="ProtNLM"/>
    </source>
</evidence>
<dbReference type="EMBL" id="CACRTG010000034">
    <property type="protein sequence ID" value="VYT33147.1"/>
    <property type="molecule type" value="Genomic_DNA"/>
</dbReference>
<protein>
    <recommendedName>
        <fullName evidence="4">ImmA/IrrE family metallo-endopeptidase</fullName>
    </recommendedName>
</protein>
<feature type="domain" description="N-terminal" evidence="2">
    <location>
        <begin position="29"/>
        <end position="112"/>
    </location>
</feature>
<evidence type="ECO:0000259" key="1">
    <source>
        <dbReference type="Pfam" id="PF06114"/>
    </source>
</evidence>
<proteinExistence type="predicted"/>